<dbReference type="GeneID" id="19110175"/>
<organism evidence="1 2">
    <name type="scientific">Baudoinia panamericana (strain UAMH 10762)</name>
    <name type="common">Angels' share fungus</name>
    <name type="synonym">Baudoinia compniacensis (strain UAMH 10762)</name>
    <dbReference type="NCBI Taxonomy" id="717646"/>
    <lineage>
        <taxon>Eukaryota</taxon>
        <taxon>Fungi</taxon>
        <taxon>Dikarya</taxon>
        <taxon>Ascomycota</taxon>
        <taxon>Pezizomycotina</taxon>
        <taxon>Dothideomycetes</taxon>
        <taxon>Dothideomycetidae</taxon>
        <taxon>Mycosphaerellales</taxon>
        <taxon>Teratosphaeriaceae</taxon>
        <taxon>Baudoinia</taxon>
    </lineage>
</organism>
<proteinExistence type="predicted"/>
<name>M2MAP4_BAUPA</name>
<dbReference type="RefSeq" id="XP_007679633.1">
    <property type="nucleotide sequence ID" value="XM_007681443.1"/>
</dbReference>
<keyword evidence="2" id="KW-1185">Reference proteome</keyword>
<dbReference type="Proteomes" id="UP000011761">
    <property type="component" value="Unassembled WGS sequence"/>
</dbReference>
<dbReference type="HOGENOM" id="CLU_1834790_0_0_1"/>
<protein>
    <submittedName>
        <fullName evidence="1">Uncharacterized protein</fullName>
    </submittedName>
</protein>
<sequence>MLFSRFAANGHCLGGSRSLGATMSHAVCIGLFITLTLHKRDGRTCDLFAVCVVRGPCPFVELSRGSHLKQPWLLPCRMRAGGAVERLEDIIDADLLSAPSTLVREYSHAYSENVRRGSRADKAAAFHASRKPYATLPCID</sequence>
<dbReference type="AlphaFoldDB" id="M2MAP4"/>
<dbReference type="KEGG" id="bcom:BAUCODRAFT_244370"/>
<reference evidence="1 2" key="1">
    <citation type="journal article" date="2012" name="PLoS Pathog.">
        <title>Diverse lifestyles and strategies of plant pathogenesis encoded in the genomes of eighteen Dothideomycetes fungi.</title>
        <authorList>
            <person name="Ohm R.A."/>
            <person name="Feau N."/>
            <person name="Henrissat B."/>
            <person name="Schoch C.L."/>
            <person name="Horwitz B.A."/>
            <person name="Barry K.W."/>
            <person name="Condon B.J."/>
            <person name="Copeland A.C."/>
            <person name="Dhillon B."/>
            <person name="Glaser F."/>
            <person name="Hesse C.N."/>
            <person name="Kosti I."/>
            <person name="LaButti K."/>
            <person name="Lindquist E.A."/>
            <person name="Lucas S."/>
            <person name="Salamov A.A."/>
            <person name="Bradshaw R.E."/>
            <person name="Ciuffetti L."/>
            <person name="Hamelin R.C."/>
            <person name="Kema G.H.J."/>
            <person name="Lawrence C."/>
            <person name="Scott J.A."/>
            <person name="Spatafora J.W."/>
            <person name="Turgeon B.G."/>
            <person name="de Wit P.J.G.M."/>
            <person name="Zhong S."/>
            <person name="Goodwin S.B."/>
            <person name="Grigoriev I.V."/>
        </authorList>
    </citation>
    <scope>NUCLEOTIDE SEQUENCE [LARGE SCALE GENOMIC DNA]</scope>
    <source>
        <strain evidence="1 2">UAMH 10762</strain>
    </source>
</reference>
<evidence type="ECO:0000313" key="2">
    <source>
        <dbReference type="Proteomes" id="UP000011761"/>
    </source>
</evidence>
<dbReference type="EMBL" id="KB445560">
    <property type="protein sequence ID" value="EMC93516.1"/>
    <property type="molecule type" value="Genomic_DNA"/>
</dbReference>
<accession>M2MAP4</accession>
<evidence type="ECO:0000313" key="1">
    <source>
        <dbReference type="EMBL" id="EMC93516.1"/>
    </source>
</evidence>
<gene>
    <name evidence="1" type="ORF">BAUCODRAFT_244370</name>
</gene>